<organism evidence="2">
    <name type="scientific">Oryza glumipatula</name>
    <dbReference type="NCBI Taxonomy" id="40148"/>
    <lineage>
        <taxon>Eukaryota</taxon>
        <taxon>Viridiplantae</taxon>
        <taxon>Streptophyta</taxon>
        <taxon>Embryophyta</taxon>
        <taxon>Tracheophyta</taxon>
        <taxon>Spermatophyta</taxon>
        <taxon>Magnoliopsida</taxon>
        <taxon>Liliopsida</taxon>
        <taxon>Poales</taxon>
        <taxon>Poaceae</taxon>
        <taxon>BOP clade</taxon>
        <taxon>Oryzoideae</taxon>
        <taxon>Oryzeae</taxon>
        <taxon>Oryzinae</taxon>
        <taxon>Oryza</taxon>
    </lineage>
</organism>
<dbReference type="HOGENOM" id="CLU_2562033_0_0_1"/>
<evidence type="ECO:0000313" key="2">
    <source>
        <dbReference type="EnsemblPlants" id="OGLUM10G01030.1"/>
    </source>
</evidence>
<dbReference type="EnsemblPlants" id="OGLUM10G01030.1">
    <property type="protein sequence ID" value="OGLUM10G01030.1"/>
    <property type="gene ID" value="OGLUM10G01030"/>
</dbReference>
<name>A0A0E0B7C1_9ORYZ</name>
<feature type="region of interest" description="Disordered" evidence="1">
    <location>
        <begin position="1"/>
        <end position="82"/>
    </location>
</feature>
<protein>
    <submittedName>
        <fullName evidence="2">Uncharacterized protein</fullName>
    </submittedName>
</protein>
<reference evidence="2" key="2">
    <citation type="submission" date="2018-05" db="EMBL/GenBank/DDBJ databases">
        <title>OgluRS3 (Oryza glumaepatula Reference Sequence Version 3).</title>
        <authorList>
            <person name="Zhang J."/>
            <person name="Kudrna D."/>
            <person name="Lee S."/>
            <person name="Talag J."/>
            <person name="Welchert J."/>
            <person name="Wing R.A."/>
        </authorList>
    </citation>
    <scope>NUCLEOTIDE SEQUENCE [LARGE SCALE GENOMIC DNA]</scope>
</reference>
<dbReference type="AlphaFoldDB" id="A0A0E0B7C1"/>
<reference evidence="2" key="1">
    <citation type="submission" date="2015-04" db="UniProtKB">
        <authorList>
            <consortium name="EnsemblPlants"/>
        </authorList>
    </citation>
    <scope>IDENTIFICATION</scope>
</reference>
<dbReference type="Proteomes" id="UP000026961">
    <property type="component" value="Chromosome 10"/>
</dbReference>
<sequence length="82" mass="8635">MAIRPIPRHGPIGVGPVLGRPDHRAVPGLPHRYVGPVGQARHTRNREARWTTRAFGPARHGPTADGPCLDGGGAHGLTQLGT</sequence>
<evidence type="ECO:0000313" key="3">
    <source>
        <dbReference type="Proteomes" id="UP000026961"/>
    </source>
</evidence>
<proteinExistence type="predicted"/>
<dbReference type="Gramene" id="OGLUM10G01030.1">
    <property type="protein sequence ID" value="OGLUM10G01030.1"/>
    <property type="gene ID" value="OGLUM10G01030"/>
</dbReference>
<keyword evidence="3" id="KW-1185">Reference proteome</keyword>
<evidence type="ECO:0000256" key="1">
    <source>
        <dbReference type="SAM" id="MobiDB-lite"/>
    </source>
</evidence>
<accession>A0A0E0B7C1</accession>